<dbReference type="GO" id="GO:0004815">
    <property type="term" value="F:aspartate-tRNA ligase activity"/>
    <property type="evidence" value="ECO:0007669"/>
    <property type="project" value="UniProtKB-UniRule"/>
</dbReference>
<dbReference type="GO" id="GO:0005737">
    <property type="term" value="C:cytoplasm"/>
    <property type="evidence" value="ECO:0007669"/>
    <property type="project" value="UniProtKB-SubCell"/>
</dbReference>
<keyword evidence="7" id="KW-0963">Cytoplasm</keyword>
<dbReference type="InterPro" id="IPR004115">
    <property type="entry name" value="GAD-like_sf"/>
</dbReference>
<keyword evidence="3 7" id="KW-0547">Nucleotide-binding</keyword>
<dbReference type="Gene3D" id="3.30.1360.30">
    <property type="entry name" value="GAD-like domain"/>
    <property type="match status" value="1"/>
</dbReference>
<dbReference type="GO" id="GO:0005524">
    <property type="term" value="F:ATP binding"/>
    <property type="evidence" value="ECO:0007669"/>
    <property type="project" value="UniProtKB-UniRule"/>
</dbReference>
<dbReference type="EMBL" id="MGIN01000007">
    <property type="protein sequence ID" value="OGM90042.1"/>
    <property type="molecule type" value="Genomic_DNA"/>
</dbReference>
<dbReference type="Pfam" id="PF01336">
    <property type="entry name" value="tRNA_anti-codon"/>
    <property type="match status" value="1"/>
</dbReference>
<protein>
    <recommendedName>
        <fullName evidence="7">Aspartate--tRNA(Asp/Asn) ligase</fullName>
        <ecNumber evidence="7">6.1.1.23</ecNumber>
    </recommendedName>
    <alternativeName>
        <fullName evidence="7">Aspartyl-tRNA synthetase</fullName>
        <shortName evidence="7">AspRS</shortName>
    </alternativeName>
    <alternativeName>
        <fullName evidence="7">Non-discriminating aspartyl-tRNA synthetase</fullName>
        <shortName evidence="7">ND-AspRS</shortName>
    </alternativeName>
</protein>
<keyword evidence="2 7" id="KW-0436">Ligase</keyword>
<feature type="site" description="Important for tRNA non-discrimination" evidence="7">
    <location>
        <position position="29"/>
    </location>
</feature>
<dbReference type="SUPFAM" id="SSF50249">
    <property type="entry name" value="Nucleic acid-binding proteins"/>
    <property type="match status" value="1"/>
</dbReference>
<dbReference type="InterPro" id="IPR045864">
    <property type="entry name" value="aa-tRNA-synth_II/BPL/LPL"/>
</dbReference>
<keyword evidence="5 7" id="KW-0648">Protein biosynthesis</keyword>
<evidence type="ECO:0000256" key="7">
    <source>
        <dbReference type="HAMAP-Rule" id="MF_00044"/>
    </source>
</evidence>
<feature type="binding site" evidence="7">
    <location>
        <position position="378"/>
    </location>
    <ligand>
        <name>L-aspartate</name>
        <dbReference type="ChEBI" id="CHEBI:29991"/>
    </ligand>
</feature>
<evidence type="ECO:0000256" key="6">
    <source>
        <dbReference type="ARBA" id="ARBA00023146"/>
    </source>
</evidence>
<feature type="binding site" evidence="7">
    <location>
        <position position="220"/>
    </location>
    <ligand>
        <name>L-aspartate</name>
        <dbReference type="ChEBI" id="CHEBI:29991"/>
    </ligand>
</feature>
<dbReference type="InterPro" id="IPR047090">
    <property type="entry name" value="AspRS_core"/>
</dbReference>
<dbReference type="GO" id="GO:0006422">
    <property type="term" value="P:aspartyl-tRNA aminoacylation"/>
    <property type="evidence" value="ECO:0007669"/>
    <property type="project" value="UniProtKB-UniRule"/>
</dbReference>
<gene>
    <name evidence="7" type="primary">aspS</name>
    <name evidence="9" type="ORF">A2108_01735</name>
</gene>
<comment type="function">
    <text evidence="7">Aspartyl-tRNA synthetase with relaxed tRNA specificity since it is able to aspartylate not only its cognate tRNA(Asp) but also tRNA(Asn). Reaction proceeds in two steps: L-aspartate is first activated by ATP to form Asp-AMP and then transferred to the acceptor end of tRNA(Asp/Asn).</text>
</comment>
<dbReference type="Proteomes" id="UP000178303">
    <property type="component" value="Unassembled WGS sequence"/>
</dbReference>
<feature type="binding site" evidence="7">
    <location>
        <position position="329"/>
    </location>
    <ligand>
        <name>L-aspartate</name>
        <dbReference type="ChEBI" id="CHEBI:29991"/>
    </ligand>
</feature>
<evidence type="ECO:0000313" key="9">
    <source>
        <dbReference type="EMBL" id="OGM90042.1"/>
    </source>
</evidence>
<feature type="domain" description="Aminoacyl-transfer RNA synthetases class-II family profile" evidence="8">
    <location>
        <begin position="144"/>
        <end position="444"/>
    </location>
</feature>
<feature type="site" description="Important for tRNA non-discrimination" evidence="7">
    <location>
        <position position="81"/>
    </location>
</feature>
<dbReference type="InterPro" id="IPR047089">
    <property type="entry name" value="Asp-tRNA-ligase_1_N"/>
</dbReference>
<dbReference type="InterPro" id="IPR004524">
    <property type="entry name" value="Asp-tRNA-ligase_1"/>
</dbReference>
<dbReference type="GO" id="GO:0050560">
    <property type="term" value="F:aspartate-tRNA(Asn) ligase activity"/>
    <property type="evidence" value="ECO:0007669"/>
    <property type="project" value="UniProtKB-EC"/>
</dbReference>
<keyword evidence="4 7" id="KW-0067">ATP-binding</keyword>
<feature type="binding site" evidence="7">
    <location>
        <position position="229"/>
    </location>
    <ligand>
        <name>ATP</name>
        <dbReference type="ChEBI" id="CHEBI:30616"/>
    </ligand>
</feature>
<proteinExistence type="inferred from homology"/>
<organism evidence="9 10">
    <name type="scientific">Candidatus Wolfebacteria bacterium GWA1_42_9</name>
    <dbReference type="NCBI Taxonomy" id="1802553"/>
    <lineage>
        <taxon>Bacteria</taxon>
        <taxon>Candidatus Wolfeibacteriota</taxon>
    </lineage>
</organism>
<feature type="binding site" evidence="7">
    <location>
        <begin position="220"/>
        <end position="222"/>
    </location>
    <ligand>
        <name>ATP</name>
        <dbReference type="ChEBI" id="CHEBI:30616"/>
    </ligand>
</feature>
<evidence type="ECO:0000313" key="10">
    <source>
        <dbReference type="Proteomes" id="UP000178303"/>
    </source>
</evidence>
<dbReference type="Gene3D" id="2.40.50.140">
    <property type="entry name" value="Nucleic acid-binding proteins"/>
    <property type="match status" value="1"/>
</dbReference>
<dbReference type="PROSITE" id="PS50862">
    <property type="entry name" value="AA_TRNA_LIGASE_II"/>
    <property type="match status" value="1"/>
</dbReference>
<dbReference type="HAMAP" id="MF_00044">
    <property type="entry name" value="Asp_tRNA_synth_type1"/>
    <property type="match status" value="1"/>
</dbReference>
<evidence type="ECO:0000259" key="8">
    <source>
        <dbReference type="PROSITE" id="PS50862"/>
    </source>
</evidence>
<dbReference type="InterPro" id="IPR002312">
    <property type="entry name" value="Asp/Asn-tRNA-synth_IIb"/>
</dbReference>
<feature type="binding site" evidence="7">
    <location>
        <position position="371"/>
    </location>
    <ligand>
        <name>ATP</name>
        <dbReference type="ChEBI" id="CHEBI:30616"/>
    </ligand>
</feature>
<dbReference type="InterPro" id="IPR006195">
    <property type="entry name" value="aa-tRNA-synth_II"/>
</dbReference>
<reference evidence="9 10" key="1">
    <citation type="journal article" date="2016" name="Nat. Commun.">
        <title>Thousands of microbial genomes shed light on interconnected biogeochemical processes in an aquifer system.</title>
        <authorList>
            <person name="Anantharaman K."/>
            <person name="Brown C.T."/>
            <person name="Hug L.A."/>
            <person name="Sharon I."/>
            <person name="Castelle C.J."/>
            <person name="Probst A.J."/>
            <person name="Thomas B.C."/>
            <person name="Singh A."/>
            <person name="Wilkins M.J."/>
            <person name="Karaoz U."/>
            <person name="Brodie E.L."/>
            <person name="Williams K.H."/>
            <person name="Hubbard S.S."/>
            <person name="Banfield J.F."/>
        </authorList>
    </citation>
    <scope>NUCLEOTIDE SEQUENCE [LARGE SCALE GENOMIC DNA]</scope>
</reference>
<dbReference type="Gene3D" id="3.30.930.10">
    <property type="entry name" value="Bira Bifunctional Protein, Domain 2"/>
    <property type="match status" value="2"/>
</dbReference>
<dbReference type="EC" id="6.1.1.23" evidence="7"/>
<comment type="similarity">
    <text evidence="1 7">Belongs to the class-II aminoacyl-tRNA synthetase family. Type 1 subfamily.</text>
</comment>
<comment type="subcellular location">
    <subcellularLocation>
        <location evidence="7">Cytoplasm</location>
    </subcellularLocation>
</comment>
<name>A0A1F8DNN6_9BACT</name>
<accession>A0A1F8DNN6</accession>
<evidence type="ECO:0000256" key="1">
    <source>
        <dbReference type="ARBA" id="ARBA00006303"/>
    </source>
</evidence>
<feature type="binding site" evidence="7">
    <location>
        <begin position="423"/>
        <end position="426"/>
    </location>
    <ligand>
        <name>ATP</name>
        <dbReference type="ChEBI" id="CHEBI:30616"/>
    </ligand>
</feature>
<dbReference type="PANTHER" id="PTHR22594">
    <property type="entry name" value="ASPARTYL/LYSYL-TRNA SYNTHETASE"/>
    <property type="match status" value="1"/>
</dbReference>
<evidence type="ECO:0000256" key="3">
    <source>
        <dbReference type="ARBA" id="ARBA00022741"/>
    </source>
</evidence>
<dbReference type="SUPFAM" id="SSF55681">
    <property type="entry name" value="Class II aaRS and biotin synthetases"/>
    <property type="match status" value="1"/>
</dbReference>
<dbReference type="InterPro" id="IPR004364">
    <property type="entry name" value="Aa-tRNA-synt_II"/>
</dbReference>
<dbReference type="CDD" id="cd00777">
    <property type="entry name" value="AspRS_core"/>
    <property type="match status" value="1"/>
</dbReference>
<dbReference type="PRINTS" id="PR01042">
    <property type="entry name" value="TRNASYNTHASP"/>
</dbReference>
<comment type="caution">
    <text evidence="9">The sequence shown here is derived from an EMBL/GenBank/DDBJ whole genome shotgun (WGS) entry which is preliminary data.</text>
</comment>
<sequence length="477" mass="54785">MAKMWIKDAVDKIGQEIDLYGWVDSRRDHGKLVFVDLRDRSAICQVVFSPASGEKIYQDAQKLRSEWVVKVSGLVKERPQGMINDKIPTGKIEIEAKGLEILNESKTPPFDLAGDGYEVSEDIRMQYRYLDLRRPRLKKNLVQRNRIIKFFRDFLEKKDFVEVETPIITKSTPEGARDYLVPSRVYPGNFYALPQSPQQYKQLLMVAGLEKYFQIARCFRDEDTRGDRQPEFTQLDLEMSFVGEEDILSLTEELYLAMVRTLYPQKQITLDENGKIPRITYQEVMEKYGSDKPDIRKDKNNPDELAFLFIVDFPMFEWSETEKRWDAVHHPFTAPKLSDGSTDKQKILEVLKKDPSGLLARQYDFVLNGCEIGGGSIRTHDPDILASVFEAMGNQPEEIKEKFGHMLEAFSYGVPPHGGIAPGIDRLVMVLEIEPNIREVIAFPKTGDGRDLMMHSPGPADEKQLKELGIQIIKKDK</sequence>
<dbReference type="CDD" id="cd04317">
    <property type="entry name" value="EcAspRS_like_N"/>
    <property type="match status" value="1"/>
</dbReference>
<evidence type="ECO:0000256" key="4">
    <source>
        <dbReference type="ARBA" id="ARBA00022840"/>
    </source>
</evidence>
<dbReference type="InterPro" id="IPR012340">
    <property type="entry name" value="NA-bd_OB-fold"/>
</dbReference>
<evidence type="ECO:0000256" key="2">
    <source>
        <dbReference type="ARBA" id="ARBA00022598"/>
    </source>
</evidence>
<feature type="binding site" evidence="7">
    <location>
        <position position="174"/>
    </location>
    <ligand>
        <name>L-aspartate</name>
        <dbReference type="ChEBI" id="CHEBI:29991"/>
    </ligand>
</feature>
<dbReference type="AlphaFoldDB" id="A0A1F8DNN6"/>
<comment type="catalytic activity">
    <reaction evidence="7">
        <text>tRNA(Asx) + L-aspartate + ATP = L-aspartyl-tRNA(Asx) + AMP + diphosphate</text>
        <dbReference type="Rhea" id="RHEA:18349"/>
        <dbReference type="Rhea" id="RHEA-COMP:9710"/>
        <dbReference type="Rhea" id="RHEA-COMP:9711"/>
        <dbReference type="ChEBI" id="CHEBI:29991"/>
        <dbReference type="ChEBI" id="CHEBI:30616"/>
        <dbReference type="ChEBI" id="CHEBI:33019"/>
        <dbReference type="ChEBI" id="CHEBI:78442"/>
        <dbReference type="ChEBI" id="CHEBI:78516"/>
        <dbReference type="ChEBI" id="CHEBI:456215"/>
        <dbReference type="EC" id="6.1.1.23"/>
    </reaction>
</comment>
<dbReference type="PANTHER" id="PTHR22594:SF5">
    <property type="entry name" value="ASPARTATE--TRNA LIGASE, MITOCHONDRIAL"/>
    <property type="match status" value="1"/>
</dbReference>
<evidence type="ECO:0000256" key="5">
    <source>
        <dbReference type="ARBA" id="ARBA00022917"/>
    </source>
</evidence>
<keyword evidence="6 7" id="KW-0030">Aminoacyl-tRNA synthetase</keyword>
<dbReference type="NCBIfam" id="TIGR00459">
    <property type="entry name" value="aspS_bact"/>
    <property type="match status" value="1"/>
</dbReference>
<feature type="region of interest" description="Aspartate" evidence="7">
    <location>
        <begin position="198"/>
        <end position="201"/>
    </location>
</feature>
<dbReference type="InterPro" id="IPR004365">
    <property type="entry name" value="NA-bd_OB_tRNA"/>
</dbReference>
<dbReference type="GO" id="GO:0003676">
    <property type="term" value="F:nucleic acid binding"/>
    <property type="evidence" value="ECO:0007669"/>
    <property type="project" value="InterPro"/>
</dbReference>
<comment type="subunit">
    <text evidence="7">Homodimer.</text>
</comment>
<dbReference type="Pfam" id="PF00152">
    <property type="entry name" value="tRNA-synt_2"/>
    <property type="match status" value="1"/>
</dbReference>